<evidence type="ECO:0000313" key="2">
    <source>
        <dbReference type="EMBL" id="TGZ46125.1"/>
    </source>
</evidence>
<accession>A0A4S2K9W6</accession>
<dbReference type="EMBL" id="QBLH01002941">
    <property type="protein sequence ID" value="TGZ46125.1"/>
    <property type="molecule type" value="Genomic_DNA"/>
</dbReference>
<sequence>MFLTMRIGDAWKPVQRGLVLTTTTALELQDFYLNTKKFGFVLLSRLSQDALENLFSMIRGKNPVPTPKEFKSALRMISAAQYFKPNKNGNYEAEDADFLFEYLKTRQSSSTKIDLPDFTYGSSLCDENVSPNQFIESKIFCN</sequence>
<dbReference type="Proteomes" id="UP000310200">
    <property type="component" value="Unassembled WGS sequence"/>
</dbReference>
<reference evidence="2 3" key="1">
    <citation type="journal article" date="2019" name="Philos. Trans. R. Soc. Lond., B, Biol. Sci.">
        <title>Ant behaviour and brain gene expression of defending hosts depend on the ecological success of the intruding social parasite.</title>
        <authorList>
            <person name="Kaur R."/>
            <person name="Stoldt M."/>
            <person name="Jongepier E."/>
            <person name="Feldmeyer B."/>
            <person name="Menzel F."/>
            <person name="Bornberg-Bauer E."/>
            <person name="Foitzik S."/>
        </authorList>
    </citation>
    <scope>NUCLEOTIDE SEQUENCE [LARGE SCALE GENOMIC DNA]</scope>
    <source>
        <tissue evidence="2">Whole body</tissue>
    </source>
</reference>
<dbReference type="AlphaFoldDB" id="A0A4S2K9W6"/>
<organism evidence="2 3">
    <name type="scientific">Temnothorax longispinosus</name>
    <dbReference type="NCBI Taxonomy" id="300112"/>
    <lineage>
        <taxon>Eukaryota</taxon>
        <taxon>Metazoa</taxon>
        <taxon>Ecdysozoa</taxon>
        <taxon>Arthropoda</taxon>
        <taxon>Hexapoda</taxon>
        <taxon>Insecta</taxon>
        <taxon>Pterygota</taxon>
        <taxon>Neoptera</taxon>
        <taxon>Endopterygota</taxon>
        <taxon>Hymenoptera</taxon>
        <taxon>Apocrita</taxon>
        <taxon>Aculeata</taxon>
        <taxon>Formicoidea</taxon>
        <taxon>Formicidae</taxon>
        <taxon>Myrmicinae</taxon>
        <taxon>Temnothorax</taxon>
    </lineage>
</organism>
<gene>
    <name evidence="2" type="ORF">DBV15_12800</name>
</gene>
<evidence type="ECO:0000313" key="3">
    <source>
        <dbReference type="Proteomes" id="UP000310200"/>
    </source>
</evidence>
<dbReference type="Pfam" id="PF21789">
    <property type="entry name" value="TNP-like_RNaseH_C"/>
    <property type="match status" value="1"/>
</dbReference>
<feature type="domain" description="Transposable element P transposase-like RNase H C-terminal" evidence="1">
    <location>
        <begin position="45"/>
        <end position="73"/>
    </location>
</feature>
<comment type="caution">
    <text evidence="2">The sequence shown here is derived from an EMBL/GenBank/DDBJ whole genome shotgun (WGS) entry which is preliminary data.</text>
</comment>
<name>A0A4S2K9W6_9HYME</name>
<dbReference type="InterPro" id="IPR048367">
    <property type="entry name" value="TNP-like_RNaseH_C"/>
</dbReference>
<proteinExistence type="predicted"/>
<protein>
    <recommendedName>
        <fullName evidence="1">Transposable element P transposase-like RNase H C-terminal domain-containing protein</fullName>
    </recommendedName>
</protein>
<keyword evidence="3" id="KW-1185">Reference proteome</keyword>
<evidence type="ECO:0000259" key="1">
    <source>
        <dbReference type="Pfam" id="PF21789"/>
    </source>
</evidence>